<accession>A0A3B0WUU7</accession>
<dbReference type="PROSITE" id="PS00211">
    <property type="entry name" value="ABC_TRANSPORTER_1"/>
    <property type="match status" value="1"/>
</dbReference>
<evidence type="ECO:0000256" key="1">
    <source>
        <dbReference type="ARBA" id="ARBA00022448"/>
    </source>
</evidence>
<evidence type="ECO:0000259" key="4">
    <source>
        <dbReference type="PROSITE" id="PS50893"/>
    </source>
</evidence>
<dbReference type="Gene3D" id="3.40.50.300">
    <property type="entry name" value="P-loop containing nucleotide triphosphate hydrolases"/>
    <property type="match status" value="1"/>
</dbReference>
<dbReference type="PANTHER" id="PTHR43023:SF3">
    <property type="entry name" value="PROTEIN TRIGALACTOSYLDIACYLGLYCEROL 3, CHLOROPLASTIC"/>
    <property type="match status" value="1"/>
</dbReference>
<dbReference type="CDD" id="cd03261">
    <property type="entry name" value="ABC_Org_Solvent_Resistant"/>
    <property type="match status" value="1"/>
</dbReference>
<dbReference type="SMART" id="SM00382">
    <property type="entry name" value="AAA"/>
    <property type="match status" value="1"/>
</dbReference>
<proteinExistence type="predicted"/>
<keyword evidence="1" id="KW-0813">Transport</keyword>
<reference evidence="5" key="1">
    <citation type="submission" date="2018-06" db="EMBL/GenBank/DDBJ databases">
        <authorList>
            <person name="Zhirakovskaya E."/>
        </authorList>
    </citation>
    <scope>NUCLEOTIDE SEQUENCE</scope>
</reference>
<dbReference type="EMBL" id="UOFH01000104">
    <property type="protein sequence ID" value="VAW59765.1"/>
    <property type="molecule type" value="Genomic_DNA"/>
</dbReference>
<dbReference type="PROSITE" id="PS50893">
    <property type="entry name" value="ABC_TRANSPORTER_2"/>
    <property type="match status" value="1"/>
</dbReference>
<feature type="domain" description="ABC transporter" evidence="4">
    <location>
        <begin position="12"/>
        <end position="248"/>
    </location>
</feature>
<dbReference type="InterPro" id="IPR003593">
    <property type="entry name" value="AAA+_ATPase"/>
</dbReference>
<dbReference type="InterPro" id="IPR027417">
    <property type="entry name" value="P-loop_NTPase"/>
</dbReference>
<evidence type="ECO:0000313" key="5">
    <source>
        <dbReference type="EMBL" id="VAW59765.1"/>
    </source>
</evidence>
<dbReference type="GO" id="GO:0005524">
    <property type="term" value="F:ATP binding"/>
    <property type="evidence" value="ECO:0007669"/>
    <property type="project" value="UniProtKB-KW"/>
</dbReference>
<dbReference type="SUPFAM" id="SSF52540">
    <property type="entry name" value="P-loop containing nucleoside triphosphate hydrolases"/>
    <property type="match status" value="1"/>
</dbReference>
<dbReference type="AlphaFoldDB" id="A0A3B0WUU7"/>
<dbReference type="PANTHER" id="PTHR43023">
    <property type="entry name" value="PROTEIN TRIGALACTOSYLDIACYLGLYCEROL 3, CHLOROPLASTIC"/>
    <property type="match status" value="1"/>
</dbReference>
<dbReference type="Pfam" id="PF00005">
    <property type="entry name" value="ABC_tran"/>
    <property type="match status" value="1"/>
</dbReference>
<organism evidence="5">
    <name type="scientific">hydrothermal vent metagenome</name>
    <dbReference type="NCBI Taxonomy" id="652676"/>
    <lineage>
        <taxon>unclassified sequences</taxon>
        <taxon>metagenomes</taxon>
        <taxon>ecological metagenomes</taxon>
    </lineage>
</organism>
<keyword evidence="3 5" id="KW-0067">ATP-binding</keyword>
<evidence type="ECO:0000256" key="2">
    <source>
        <dbReference type="ARBA" id="ARBA00022741"/>
    </source>
</evidence>
<dbReference type="InterPro" id="IPR003439">
    <property type="entry name" value="ABC_transporter-like_ATP-bd"/>
</dbReference>
<protein>
    <submittedName>
        <fullName evidence="5">ABC transporter, ATP-binding protein (Cluster 9, phospholipid)</fullName>
    </submittedName>
</protein>
<dbReference type="GO" id="GO:0016887">
    <property type="term" value="F:ATP hydrolysis activity"/>
    <property type="evidence" value="ECO:0007669"/>
    <property type="project" value="InterPro"/>
</dbReference>
<keyword evidence="2" id="KW-0547">Nucleotide-binding</keyword>
<name>A0A3B0WUU7_9ZZZZ</name>
<sequence length="286" mass="31793">MKKSNQDNEKIISVKNLVTYYGDKRILNGVNLDVYKGEIMVIMGGSGSGKSTLLRYMLGLNKPASGRIELLGKDITKMTDNQLHEMKKKIGVSFQGGALFGSMTVSENIQLPLTEHANLDINTMKIMSQMKLEVVNLAGFENLMPAQLSGGMIKRAALARAIILDPALLFFDEPSAGLDPVVSAELDELILRLRDAMNMSIVVVTHELESAFKIADRITVLDRGDILMCGTIDEVRNSDNQRIHNLLHRKPRRDKVNVDEYLQRLTGKNLDSLDDRVNKPDSNKLG</sequence>
<evidence type="ECO:0000256" key="3">
    <source>
        <dbReference type="ARBA" id="ARBA00022840"/>
    </source>
</evidence>
<gene>
    <name evidence="5" type="ORF">MNBD_GAMMA08-652</name>
</gene>
<dbReference type="InterPro" id="IPR017871">
    <property type="entry name" value="ABC_transporter-like_CS"/>
</dbReference>